<sequence length="85" mass="9691">MLGVIDEKRGVDEMRRISSANQNATRSGDVGDVVVLTKLPQKLLRQCRRSRRKQPQMEEFVSLRIDGVDETQSVSFANPKPMGFW</sequence>
<keyword evidence="2" id="KW-1185">Reference proteome</keyword>
<gene>
    <name evidence="1" type="ORF">GCM10009066_24700</name>
</gene>
<accession>A0AAV3SB94</accession>
<dbReference type="AlphaFoldDB" id="A0AAV3SB94"/>
<organism evidence="1 2">
    <name type="scientific">Halarchaeum salinum</name>
    <dbReference type="NCBI Taxonomy" id="489912"/>
    <lineage>
        <taxon>Archaea</taxon>
        <taxon>Methanobacteriati</taxon>
        <taxon>Methanobacteriota</taxon>
        <taxon>Stenosarchaea group</taxon>
        <taxon>Halobacteria</taxon>
        <taxon>Halobacteriales</taxon>
        <taxon>Halobacteriaceae</taxon>
    </lineage>
</organism>
<name>A0AAV3SB94_9EURY</name>
<protein>
    <submittedName>
        <fullName evidence="1">Uncharacterized protein</fullName>
    </submittedName>
</protein>
<dbReference type="Proteomes" id="UP001500837">
    <property type="component" value="Unassembled WGS sequence"/>
</dbReference>
<proteinExistence type="predicted"/>
<evidence type="ECO:0000313" key="1">
    <source>
        <dbReference type="EMBL" id="GAA0310441.1"/>
    </source>
</evidence>
<reference evidence="1 2" key="1">
    <citation type="journal article" date="2019" name="Int. J. Syst. Evol. Microbiol.">
        <title>The Global Catalogue of Microorganisms (GCM) 10K type strain sequencing project: providing services to taxonomists for standard genome sequencing and annotation.</title>
        <authorList>
            <consortium name="The Broad Institute Genomics Platform"/>
            <consortium name="The Broad Institute Genome Sequencing Center for Infectious Disease"/>
            <person name="Wu L."/>
            <person name="Ma J."/>
        </authorList>
    </citation>
    <scope>NUCLEOTIDE SEQUENCE [LARGE SCALE GENOMIC DNA]</scope>
    <source>
        <strain evidence="1 2">JCM 16330</strain>
    </source>
</reference>
<dbReference type="EMBL" id="BAAABL010000081">
    <property type="protein sequence ID" value="GAA0310441.1"/>
    <property type="molecule type" value="Genomic_DNA"/>
</dbReference>
<evidence type="ECO:0000313" key="2">
    <source>
        <dbReference type="Proteomes" id="UP001500837"/>
    </source>
</evidence>
<comment type="caution">
    <text evidence="1">The sequence shown here is derived from an EMBL/GenBank/DDBJ whole genome shotgun (WGS) entry which is preliminary data.</text>
</comment>